<protein>
    <submittedName>
        <fullName evidence="1">Uncharacterized protein</fullName>
    </submittedName>
</protein>
<evidence type="ECO:0000313" key="2">
    <source>
        <dbReference type="Proteomes" id="UP000831701"/>
    </source>
</evidence>
<organism evidence="1 2">
    <name type="scientific">Scortum barcoo</name>
    <name type="common">barcoo grunter</name>
    <dbReference type="NCBI Taxonomy" id="214431"/>
    <lineage>
        <taxon>Eukaryota</taxon>
        <taxon>Metazoa</taxon>
        <taxon>Chordata</taxon>
        <taxon>Craniata</taxon>
        <taxon>Vertebrata</taxon>
        <taxon>Euteleostomi</taxon>
        <taxon>Actinopterygii</taxon>
        <taxon>Neopterygii</taxon>
        <taxon>Teleostei</taxon>
        <taxon>Neoteleostei</taxon>
        <taxon>Acanthomorphata</taxon>
        <taxon>Eupercaria</taxon>
        <taxon>Centrarchiformes</taxon>
        <taxon>Terapontoidei</taxon>
        <taxon>Terapontidae</taxon>
        <taxon>Scortum</taxon>
    </lineage>
</organism>
<accession>A0ACB8WS11</accession>
<dbReference type="Proteomes" id="UP000831701">
    <property type="component" value="Chromosome 6"/>
</dbReference>
<keyword evidence="2" id="KW-1185">Reference proteome</keyword>
<evidence type="ECO:0000313" key="1">
    <source>
        <dbReference type="EMBL" id="KAI3370586.1"/>
    </source>
</evidence>
<name>A0ACB8WS11_9TELE</name>
<proteinExistence type="predicted"/>
<reference evidence="1" key="1">
    <citation type="submission" date="2022-04" db="EMBL/GenBank/DDBJ databases">
        <title>Jade perch genome.</title>
        <authorList>
            <person name="Chao B."/>
        </authorList>
    </citation>
    <scope>NUCLEOTIDE SEQUENCE</scope>
    <source>
        <strain evidence="1">CB-2022</strain>
    </source>
</reference>
<comment type="caution">
    <text evidence="1">The sequence shown here is derived from an EMBL/GenBank/DDBJ whole genome shotgun (WGS) entry which is preliminary data.</text>
</comment>
<sequence length="135" mass="15685">MSITNFIPTHSWEVLNQPHKTYGHIIDEEEFFDPDYDYDFTDLKDTETFYRGGEVYERPCGWKHYALKVLLLDLPAPALQPQEKLLIDLTNTPNLIRTGKTCTTTQQLINLSSPLIKWSPEDKRENNAPLINLSF</sequence>
<dbReference type="EMBL" id="CM041536">
    <property type="protein sequence ID" value="KAI3370586.1"/>
    <property type="molecule type" value="Genomic_DNA"/>
</dbReference>
<gene>
    <name evidence="1" type="ORF">L3Q82_007155</name>
</gene>